<dbReference type="SUPFAM" id="SSF110111">
    <property type="entry name" value="Ctag/Cox11"/>
    <property type="match status" value="1"/>
</dbReference>
<protein>
    <recommendedName>
        <fullName evidence="8">Cytochrome c oxidase assembly protein CtaG/Cox11-domain-containing protein</fullName>
    </recommendedName>
</protein>
<dbReference type="Gene3D" id="2.60.370.10">
    <property type="entry name" value="Ctag/Cox11"/>
    <property type="match status" value="1"/>
</dbReference>
<comment type="subcellular location">
    <subcellularLocation>
        <location evidence="2">Mitochondrion inner membrane</location>
        <topology evidence="2">Single-pass membrane protein</topology>
        <orientation evidence="2">Intermembrane side</orientation>
    </subcellularLocation>
</comment>
<dbReference type="PANTHER" id="PTHR21320:SF3">
    <property type="entry name" value="CYTOCHROME C OXIDASE ASSEMBLY PROTEIN COX11, MITOCHONDRIAL-RELATED"/>
    <property type="match status" value="1"/>
</dbReference>
<accession>A0A8H7UMA2</accession>
<comment type="function">
    <text evidence="1">Exerts its effect at some terminal stage of cytochrome c oxidase synthesis, probably by being involved in the insertion of the copper B into subunit I.</text>
</comment>
<dbReference type="EMBL" id="JAEPRA010000006">
    <property type="protein sequence ID" value="KAG2183999.1"/>
    <property type="molecule type" value="Genomic_DNA"/>
</dbReference>
<evidence type="ECO:0000313" key="7">
    <source>
        <dbReference type="Proteomes" id="UP000612746"/>
    </source>
</evidence>
<proteinExistence type="inferred from homology"/>
<keyword evidence="5" id="KW-0472">Membrane</keyword>
<dbReference type="InterPro" id="IPR007533">
    <property type="entry name" value="Cyt_c_oxidase_assmbl_CtaG"/>
</dbReference>
<reference evidence="6" key="1">
    <citation type="submission" date="2020-12" db="EMBL/GenBank/DDBJ databases">
        <title>Metabolic potential, ecology and presence of endohyphal bacteria is reflected in genomic diversity of Mucoromycotina.</title>
        <authorList>
            <person name="Muszewska A."/>
            <person name="Okrasinska A."/>
            <person name="Steczkiewicz K."/>
            <person name="Drgas O."/>
            <person name="Orlowska M."/>
            <person name="Perlinska-Lenart U."/>
            <person name="Aleksandrzak-Piekarczyk T."/>
            <person name="Szatraj K."/>
            <person name="Zielenkiewicz U."/>
            <person name="Pilsyk S."/>
            <person name="Malc E."/>
            <person name="Mieczkowski P."/>
            <person name="Kruszewska J.S."/>
            <person name="Biernat P."/>
            <person name="Pawlowska J."/>
        </authorList>
    </citation>
    <scope>NUCLEOTIDE SEQUENCE</scope>
    <source>
        <strain evidence="6">WA0000051536</strain>
    </source>
</reference>
<evidence type="ECO:0000256" key="1">
    <source>
        <dbReference type="ARBA" id="ARBA00004007"/>
    </source>
</evidence>
<evidence type="ECO:0008006" key="8">
    <source>
        <dbReference type="Google" id="ProtNLM"/>
    </source>
</evidence>
<dbReference type="InterPro" id="IPR023471">
    <property type="entry name" value="CtaG/Cox11_dom_sf"/>
</dbReference>
<gene>
    <name evidence="6" type="ORF">INT44_009010</name>
</gene>
<dbReference type="Proteomes" id="UP000612746">
    <property type="component" value="Unassembled WGS sequence"/>
</dbReference>
<evidence type="ECO:0000256" key="5">
    <source>
        <dbReference type="ARBA" id="ARBA00023136"/>
    </source>
</evidence>
<dbReference type="FunFam" id="2.60.370.10:FF:000001">
    <property type="entry name" value="COX11 cytochrome c oxidase assembly homolog"/>
    <property type="match status" value="1"/>
</dbReference>
<name>A0A8H7UMA2_9FUNG</name>
<comment type="caution">
    <text evidence="6">The sequence shown here is derived from an EMBL/GenBank/DDBJ whole genome shotgun (WGS) entry which is preliminary data.</text>
</comment>
<dbReference type="AlphaFoldDB" id="A0A8H7UMA2"/>
<dbReference type="GO" id="GO:0005743">
    <property type="term" value="C:mitochondrial inner membrane"/>
    <property type="evidence" value="ECO:0007669"/>
    <property type="project" value="UniProtKB-SubCell"/>
</dbReference>
<dbReference type="OrthoDB" id="1704689at2759"/>
<evidence type="ECO:0000256" key="3">
    <source>
        <dbReference type="ARBA" id="ARBA00022692"/>
    </source>
</evidence>
<dbReference type="GO" id="GO:0005507">
    <property type="term" value="F:copper ion binding"/>
    <property type="evidence" value="ECO:0007669"/>
    <property type="project" value="InterPro"/>
</dbReference>
<dbReference type="PANTHER" id="PTHR21320">
    <property type="entry name" value="CYTOCHROME C OXIDASE ASSEMBLY PROTEIN COX11-RELATED"/>
    <property type="match status" value="1"/>
</dbReference>
<sequence length="240" mass="27138">MFRLIHSARTLRTARLPTLARATPLSAAWRAPTRPLPIYPRRGFASSHQSHSESNASSGMYALAIFVSMLGVSYAAVPLYRIFCASTGYSGTPVTDSTRFAAERLVPDGESRRIRITFESNTSDSLQWSFKPELREVRVVPGETALTFYRAKNHAKEDIVGIATYNVTPYRAGQYFNKIQCFCFEEQMLRAGEEVDMPVFFFIDPDFNDDPYMKEVNTITLSYTLFNAKYAKNIVPGQRP</sequence>
<organism evidence="6 7">
    <name type="scientific">Umbelopsis vinacea</name>
    <dbReference type="NCBI Taxonomy" id="44442"/>
    <lineage>
        <taxon>Eukaryota</taxon>
        <taxon>Fungi</taxon>
        <taxon>Fungi incertae sedis</taxon>
        <taxon>Mucoromycota</taxon>
        <taxon>Mucoromycotina</taxon>
        <taxon>Umbelopsidomycetes</taxon>
        <taxon>Umbelopsidales</taxon>
        <taxon>Umbelopsidaceae</taxon>
        <taxon>Umbelopsis</taxon>
    </lineage>
</organism>
<keyword evidence="4" id="KW-1133">Transmembrane helix</keyword>
<evidence type="ECO:0000256" key="4">
    <source>
        <dbReference type="ARBA" id="ARBA00022989"/>
    </source>
</evidence>
<keyword evidence="7" id="KW-1185">Reference proteome</keyword>
<evidence type="ECO:0000313" key="6">
    <source>
        <dbReference type="EMBL" id="KAG2183999.1"/>
    </source>
</evidence>
<dbReference type="Pfam" id="PF04442">
    <property type="entry name" value="CtaG_Cox11"/>
    <property type="match status" value="1"/>
</dbReference>
<evidence type="ECO:0000256" key="2">
    <source>
        <dbReference type="ARBA" id="ARBA00004243"/>
    </source>
</evidence>
<dbReference type="HAMAP" id="MF_00155">
    <property type="entry name" value="CtaG"/>
    <property type="match status" value="1"/>
</dbReference>
<dbReference type="NCBIfam" id="NF003465">
    <property type="entry name" value="PRK05089.1"/>
    <property type="match status" value="1"/>
</dbReference>
<keyword evidence="3" id="KW-0812">Transmembrane</keyword>